<dbReference type="AlphaFoldDB" id="A0A0A1T2Q2"/>
<dbReference type="HOGENOM" id="CLU_790325_0_0_1"/>
<organism evidence="2 3">
    <name type="scientific">[Torrubiella] hemipterigena</name>
    <dbReference type="NCBI Taxonomy" id="1531966"/>
    <lineage>
        <taxon>Eukaryota</taxon>
        <taxon>Fungi</taxon>
        <taxon>Dikarya</taxon>
        <taxon>Ascomycota</taxon>
        <taxon>Pezizomycotina</taxon>
        <taxon>Sordariomycetes</taxon>
        <taxon>Hypocreomycetidae</taxon>
        <taxon>Hypocreales</taxon>
        <taxon>Clavicipitaceae</taxon>
        <taxon>Clavicipitaceae incertae sedis</taxon>
        <taxon>'Torrubiella' clade</taxon>
    </lineage>
</organism>
<dbReference type="EMBL" id="CDHN01000002">
    <property type="protein sequence ID" value="CEJ88961.1"/>
    <property type="molecule type" value="Genomic_DNA"/>
</dbReference>
<dbReference type="Proteomes" id="UP000039046">
    <property type="component" value="Unassembled WGS sequence"/>
</dbReference>
<dbReference type="STRING" id="1531966.A0A0A1T2Q2"/>
<accession>A0A0A1T2Q2</accession>
<proteinExistence type="predicted"/>
<evidence type="ECO:0000313" key="2">
    <source>
        <dbReference type="EMBL" id="CEJ88961.1"/>
    </source>
</evidence>
<name>A0A0A1T2Q2_9HYPO</name>
<feature type="region of interest" description="Disordered" evidence="1">
    <location>
        <begin position="1"/>
        <end position="45"/>
    </location>
</feature>
<feature type="compositionally biased region" description="Basic residues" evidence="1">
    <location>
        <begin position="1"/>
        <end position="11"/>
    </location>
</feature>
<evidence type="ECO:0000256" key="1">
    <source>
        <dbReference type="SAM" id="MobiDB-lite"/>
    </source>
</evidence>
<protein>
    <submittedName>
        <fullName evidence="2">Uncharacterized protein</fullName>
    </submittedName>
</protein>
<keyword evidence="3" id="KW-1185">Reference proteome</keyword>
<dbReference type="OrthoDB" id="5428138at2759"/>
<evidence type="ECO:0000313" key="3">
    <source>
        <dbReference type="Proteomes" id="UP000039046"/>
    </source>
</evidence>
<gene>
    <name evidence="2" type="ORF">VHEMI04942</name>
</gene>
<reference evidence="2 3" key="1">
    <citation type="journal article" date="2015" name="Genome Announc.">
        <title>Draft Genome Sequence and Gene Annotation of the Entomopathogenic Fungus Verticillium hemipterigenum.</title>
        <authorList>
            <person name="Horn F."/>
            <person name="Habel A."/>
            <person name="Scharf D.H."/>
            <person name="Dworschak J."/>
            <person name="Brakhage A.A."/>
            <person name="Guthke R."/>
            <person name="Hertweck C."/>
            <person name="Linde J."/>
        </authorList>
    </citation>
    <scope>NUCLEOTIDE SEQUENCE [LARGE SCALE GENOMIC DNA]</scope>
</reference>
<sequence>MVGKKSNRRLSAHISRAVEVHQRNRYNNDPAKRSTASTESKNLIPGNETNYIEPYGMAISKEKLYREGFDVRISNLTPQEMLAKWKRVAKRHITKPSKEEFYQLMSSLPLQAHLLRVGFILSPYDHNQEPRAVSCGVLRPYEFQKDGGVLTSLFAMGDLAAILTEHLFHQGYGSVRQLCLSSKDVWQSLSSFTSTWNVLTGEFDNRGMSPVFVAYTAAYTIGQLTAPLQSGRQGLFADKGSEKNWYLKVRETERDIADEVFRLRKAAFKHMAEYDDNDWTAFGRDIKPIQIDSYDESDMLTSLKTVARINQFASEQPWETYQMPLSLVAGRLKLFDTNSTPERCHYRFAFT</sequence>